<dbReference type="GO" id="GO:0008270">
    <property type="term" value="F:zinc ion binding"/>
    <property type="evidence" value="ECO:0007669"/>
    <property type="project" value="UniProtKB-UniRule"/>
</dbReference>
<dbReference type="Pfam" id="PF06220">
    <property type="entry name" value="zf-U1"/>
    <property type="match status" value="1"/>
</dbReference>
<dbReference type="InterPro" id="IPR003604">
    <property type="entry name" value="Matrin/U1-like-C_Znf_C2H2"/>
</dbReference>
<dbReference type="InterPro" id="IPR017340">
    <property type="entry name" value="U1_snRNP-C"/>
</dbReference>
<evidence type="ECO:0000256" key="6">
    <source>
        <dbReference type="ARBA" id="ARBA00023242"/>
    </source>
</evidence>
<dbReference type="GO" id="GO:0030627">
    <property type="term" value="F:pre-mRNA 5'-splice site binding"/>
    <property type="evidence" value="ECO:0007669"/>
    <property type="project" value="InterPro"/>
</dbReference>
<dbReference type="GO" id="GO:0000395">
    <property type="term" value="P:mRNA 5'-splice site recognition"/>
    <property type="evidence" value="ECO:0007669"/>
    <property type="project" value="UniProtKB-UniRule"/>
</dbReference>
<dbReference type="PANTHER" id="PTHR31148:SF1">
    <property type="entry name" value="U1 SMALL NUCLEAR RIBONUCLEOPROTEIN C"/>
    <property type="match status" value="1"/>
</dbReference>
<dbReference type="InParanoid" id="A0A0V0R3L1"/>
<dbReference type="GO" id="GO:0003729">
    <property type="term" value="F:mRNA binding"/>
    <property type="evidence" value="ECO:0007669"/>
    <property type="project" value="UniProtKB-UniRule"/>
</dbReference>
<evidence type="ECO:0000256" key="9">
    <source>
        <dbReference type="SAM" id="MobiDB-lite"/>
    </source>
</evidence>
<name>A0A0V0R3L1_PSEPJ</name>
<keyword evidence="4 8" id="KW-0862">Zinc</keyword>
<evidence type="ECO:0000256" key="4">
    <source>
        <dbReference type="ARBA" id="ARBA00022833"/>
    </source>
</evidence>
<evidence type="ECO:0000313" key="11">
    <source>
        <dbReference type="EMBL" id="KRX09087.1"/>
    </source>
</evidence>
<feature type="compositionally biased region" description="Pro residues" evidence="9">
    <location>
        <begin position="85"/>
        <end position="96"/>
    </location>
</feature>
<dbReference type="HAMAP" id="MF_03153">
    <property type="entry name" value="U1_C"/>
    <property type="match status" value="1"/>
</dbReference>
<evidence type="ECO:0000259" key="10">
    <source>
        <dbReference type="PROSITE" id="PS50171"/>
    </source>
</evidence>
<dbReference type="InterPro" id="IPR000690">
    <property type="entry name" value="Matrin/U1-C_Znf_C2H2"/>
</dbReference>
<dbReference type="Proteomes" id="UP000054937">
    <property type="component" value="Unassembled WGS sequence"/>
</dbReference>
<evidence type="ECO:0000256" key="7">
    <source>
        <dbReference type="ARBA" id="ARBA00023274"/>
    </source>
</evidence>
<proteinExistence type="inferred from homology"/>
<dbReference type="GO" id="GO:0000387">
    <property type="term" value="P:spliceosomal snRNP assembly"/>
    <property type="evidence" value="ECO:0007669"/>
    <property type="project" value="UniProtKB-UniRule"/>
</dbReference>
<dbReference type="PIRSF" id="PIRSF037969">
    <property type="entry name" value="U1_snRNP-C"/>
    <property type="match status" value="1"/>
</dbReference>
<keyword evidence="3 8" id="KW-0863">Zinc-finger</keyword>
<dbReference type="InterPro" id="IPR013085">
    <property type="entry name" value="U1-CZ_Znf_C2H2"/>
</dbReference>
<dbReference type="GO" id="GO:0030619">
    <property type="term" value="F:U1 snRNA binding"/>
    <property type="evidence" value="ECO:0007669"/>
    <property type="project" value="UniProtKB-UniRule"/>
</dbReference>
<dbReference type="PROSITE" id="PS50171">
    <property type="entry name" value="ZF_MATRIN"/>
    <property type="match status" value="1"/>
</dbReference>
<keyword evidence="2 8" id="KW-0479">Metal-binding</keyword>
<evidence type="ECO:0000256" key="1">
    <source>
        <dbReference type="ARBA" id="ARBA00004123"/>
    </source>
</evidence>
<comment type="similarity">
    <text evidence="8">Belongs to the U1 small nuclear ribonucleoprotein C family.</text>
</comment>
<feature type="compositionally biased region" description="Low complexity" evidence="9">
    <location>
        <begin position="55"/>
        <end position="84"/>
    </location>
</feature>
<keyword evidence="7 8" id="KW-0687">Ribonucleoprotein</keyword>
<evidence type="ECO:0000256" key="8">
    <source>
        <dbReference type="HAMAP-Rule" id="MF_03153"/>
    </source>
</evidence>
<feature type="compositionally biased region" description="Pro residues" evidence="9">
    <location>
        <begin position="108"/>
        <end position="120"/>
    </location>
</feature>
<evidence type="ECO:0000256" key="3">
    <source>
        <dbReference type="ARBA" id="ARBA00022771"/>
    </source>
</evidence>
<accession>A0A0V0R3L1</accession>
<gene>
    <name evidence="11" type="ORF">PPERSA_08803</name>
</gene>
<dbReference type="AlphaFoldDB" id="A0A0V0R3L1"/>
<keyword evidence="5 8" id="KW-0694">RNA-binding</keyword>
<dbReference type="GO" id="GO:0000243">
    <property type="term" value="C:commitment complex"/>
    <property type="evidence" value="ECO:0007669"/>
    <property type="project" value="UniProtKB-UniRule"/>
</dbReference>
<sequence>MPKYYCEYCGIYLTHSSPHGRGQHNHGRKHQLNRQDYYKQVIDDQNDALAEERQNNPQQMSQMQPQMMPNNMQQPPIFGGLPMPMGMPPMGMPPQFDPKQPMPQGMQLPPPGLGQYPRPPMMNNNMGQQQQHQQQQQQQTQAQAQQHFEKKSAFPQVPQKK</sequence>
<protein>
    <recommendedName>
        <fullName evidence="8">U1 small nuclear ribonucleoprotein C</fullName>
        <shortName evidence="8">U1 snRNP C</shortName>
        <shortName evidence="8">U1-C</shortName>
        <shortName evidence="8">U1C</shortName>
    </recommendedName>
</protein>
<dbReference type="GO" id="GO:0005685">
    <property type="term" value="C:U1 snRNP"/>
    <property type="evidence" value="ECO:0007669"/>
    <property type="project" value="UniProtKB-UniRule"/>
</dbReference>
<feature type="region of interest" description="Disordered" evidence="9">
    <location>
        <begin position="52"/>
        <end position="161"/>
    </location>
</feature>
<dbReference type="PANTHER" id="PTHR31148">
    <property type="entry name" value="U1 SMALL NUCLEAR RIBONUCLEOPROTEIN C"/>
    <property type="match status" value="1"/>
</dbReference>
<feature type="compositionally biased region" description="Low complexity" evidence="9">
    <location>
        <begin position="98"/>
        <end position="107"/>
    </location>
</feature>
<feature type="domain" description="Matrin-type" evidence="10">
    <location>
        <begin position="4"/>
        <end position="36"/>
    </location>
</feature>
<dbReference type="OMA" id="MMPTGPR"/>
<dbReference type="SUPFAM" id="SSF57667">
    <property type="entry name" value="beta-beta-alpha zinc fingers"/>
    <property type="match status" value="1"/>
</dbReference>
<organism evidence="11 12">
    <name type="scientific">Pseudocohnilembus persalinus</name>
    <name type="common">Ciliate</name>
    <dbReference type="NCBI Taxonomy" id="266149"/>
    <lineage>
        <taxon>Eukaryota</taxon>
        <taxon>Sar</taxon>
        <taxon>Alveolata</taxon>
        <taxon>Ciliophora</taxon>
        <taxon>Intramacronucleata</taxon>
        <taxon>Oligohymenophorea</taxon>
        <taxon>Scuticociliatia</taxon>
        <taxon>Philasterida</taxon>
        <taxon>Pseudocohnilembidae</taxon>
        <taxon>Pseudocohnilembus</taxon>
    </lineage>
</organism>
<dbReference type="OrthoDB" id="282725at2759"/>
<dbReference type="GO" id="GO:0071004">
    <property type="term" value="C:U2-type prespliceosome"/>
    <property type="evidence" value="ECO:0007669"/>
    <property type="project" value="UniProtKB-UniRule"/>
</dbReference>
<evidence type="ECO:0000313" key="12">
    <source>
        <dbReference type="Proteomes" id="UP000054937"/>
    </source>
</evidence>
<feature type="compositionally biased region" description="Low complexity" evidence="9">
    <location>
        <begin position="128"/>
        <end position="146"/>
    </location>
</feature>
<comment type="function">
    <text evidence="8">Component of the spliceosomal U1 snRNP, which is essential for recognition of the pre-mRNA 5' splice-site and the subsequent assembly of the spliceosome. U1-C is directly involved in initial 5' splice-site recognition for both constitutive and regulated alternative splicing. The interaction with the 5' splice-site seems to precede base-pairing between the pre-mRNA and the U1 snRNA. Stimulates commitment or early (E) complex formation by stabilizing the base pairing of the 5' end of the U1 snRNA and the 5' splice-site region.</text>
</comment>
<keyword evidence="12" id="KW-1185">Reference proteome</keyword>
<comment type="caution">
    <text evidence="11">The sequence shown here is derived from an EMBL/GenBank/DDBJ whole genome shotgun (WGS) entry which is preliminary data.</text>
</comment>
<comment type="subcellular location">
    <subcellularLocation>
        <location evidence="1 8">Nucleus</location>
    </subcellularLocation>
</comment>
<evidence type="ECO:0000256" key="5">
    <source>
        <dbReference type="ARBA" id="ARBA00022884"/>
    </source>
</evidence>
<keyword evidence="6 8" id="KW-0539">Nucleus</keyword>
<dbReference type="EMBL" id="LDAU01000054">
    <property type="protein sequence ID" value="KRX09087.1"/>
    <property type="molecule type" value="Genomic_DNA"/>
</dbReference>
<evidence type="ECO:0000256" key="2">
    <source>
        <dbReference type="ARBA" id="ARBA00022723"/>
    </source>
</evidence>
<dbReference type="SMART" id="SM00451">
    <property type="entry name" value="ZnF_U1"/>
    <property type="match status" value="1"/>
</dbReference>
<comment type="subunit">
    <text evidence="8">U1 snRNP is composed of the 7 core Sm proteins B/B', D1, D2, D3, E, F and G that assemble in a heptameric protein ring on the Sm site of the small nuclear RNA to form the core snRNP, and at least 3 U1 snRNP-specific proteins U1-70K, U1-A and U1-C. U1-C interacts with U1 snRNA and the 5' splice-site region of the pre-mRNA.</text>
</comment>
<reference evidence="11 12" key="1">
    <citation type="journal article" date="2015" name="Sci. Rep.">
        <title>Genome of the facultative scuticociliatosis pathogen Pseudocohnilembus persalinus provides insight into its virulence through horizontal gene transfer.</title>
        <authorList>
            <person name="Xiong J."/>
            <person name="Wang G."/>
            <person name="Cheng J."/>
            <person name="Tian M."/>
            <person name="Pan X."/>
            <person name="Warren A."/>
            <person name="Jiang C."/>
            <person name="Yuan D."/>
            <person name="Miao W."/>
        </authorList>
    </citation>
    <scope>NUCLEOTIDE SEQUENCE [LARGE SCALE GENOMIC DNA]</scope>
    <source>
        <strain evidence="11">36N120E</strain>
    </source>
</reference>
<dbReference type="Gene3D" id="3.30.160.60">
    <property type="entry name" value="Classic Zinc Finger"/>
    <property type="match status" value="1"/>
</dbReference>
<dbReference type="InterPro" id="IPR036236">
    <property type="entry name" value="Znf_C2H2_sf"/>
</dbReference>